<sequence length="481" mass="51693">MGAASKIDEPPQRRLTLFERYALATANTGNPMIINYVVQYPAAEIPAVQARLPDRIAYLQEQLPMLSARLVDTQTTKPGWRAGPAWPTAAVLAAAGTPPPQHGESELAAIQRAELERFRAHDFAAGPVWSVRVFTTPDSAHGYVSFITNHVVVDGTGALRLVTHLLSAAAPTIPAEPFASRAVYEKTHPIKPSVGFLLPVLWREIIVPNLPGFLQRKFSKGEPWPGIFESPLGKKLDMALAGIPADVVAKLKTAAKARGVATLHPVVQTAFAAAVWAVFHSDTEPALRFVTNVPKSERNMDKGHSSIGVYVALLESGGVMSGAQQFWAHARAEAKTLKAPRTLAKGRMVVGLLGWIPDTGVQPAPKGVEGTTTGYERYLYERSTASAPFFESLMISNLGLWSLPEGATDGIWGQSNHPCALALGSSVYSHDGGLRCSTTFWEGAPATRAQVEHVHTVWMRLLERAADGLGNDATIAEATAD</sequence>
<dbReference type="GeneID" id="95984342"/>
<organism evidence="1 2">
    <name type="scientific">Vanrija albida</name>
    <dbReference type="NCBI Taxonomy" id="181172"/>
    <lineage>
        <taxon>Eukaryota</taxon>
        <taxon>Fungi</taxon>
        <taxon>Dikarya</taxon>
        <taxon>Basidiomycota</taxon>
        <taxon>Agaricomycotina</taxon>
        <taxon>Tremellomycetes</taxon>
        <taxon>Trichosporonales</taxon>
        <taxon>Trichosporonaceae</taxon>
        <taxon>Vanrija</taxon>
    </lineage>
</organism>
<dbReference type="Gene3D" id="3.30.559.10">
    <property type="entry name" value="Chloramphenicol acetyltransferase-like domain"/>
    <property type="match status" value="1"/>
</dbReference>
<comment type="caution">
    <text evidence="1">The sequence shown here is derived from an EMBL/GenBank/DDBJ whole genome shotgun (WGS) entry which is preliminary data.</text>
</comment>
<evidence type="ECO:0000313" key="2">
    <source>
        <dbReference type="Proteomes" id="UP001565368"/>
    </source>
</evidence>
<dbReference type="PANTHER" id="PTHR28037:SF1">
    <property type="entry name" value="ALCOHOL O-ACETYLTRANSFERASE 1-RELATED"/>
    <property type="match status" value="1"/>
</dbReference>
<keyword evidence="2" id="KW-1185">Reference proteome</keyword>
<name>A0ABR3Q3T3_9TREE</name>
<dbReference type="RefSeq" id="XP_069209262.1">
    <property type="nucleotide sequence ID" value="XM_069351844.1"/>
</dbReference>
<proteinExistence type="predicted"/>
<gene>
    <name evidence="1" type="ORF">Q8F55_003299</name>
</gene>
<dbReference type="EMBL" id="JBBXJM010000003">
    <property type="protein sequence ID" value="KAL1409318.1"/>
    <property type="molecule type" value="Genomic_DNA"/>
</dbReference>
<dbReference type="SUPFAM" id="SSF52777">
    <property type="entry name" value="CoA-dependent acyltransferases"/>
    <property type="match status" value="2"/>
</dbReference>
<evidence type="ECO:0000313" key="1">
    <source>
        <dbReference type="EMBL" id="KAL1409318.1"/>
    </source>
</evidence>
<evidence type="ECO:0008006" key="3">
    <source>
        <dbReference type="Google" id="ProtNLM"/>
    </source>
</evidence>
<dbReference type="Proteomes" id="UP001565368">
    <property type="component" value="Unassembled WGS sequence"/>
</dbReference>
<protein>
    <recommendedName>
        <fullName evidence="3">Condensation domain-containing protein</fullName>
    </recommendedName>
</protein>
<accession>A0ABR3Q3T3</accession>
<reference evidence="1 2" key="1">
    <citation type="submission" date="2023-08" db="EMBL/GenBank/DDBJ databases">
        <title>Annotated Genome Sequence of Vanrija albida AlHP1.</title>
        <authorList>
            <person name="Herzog R."/>
        </authorList>
    </citation>
    <scope>NUCLEOTIDE SEQUENCE [LARGE SCALE GENOMIC DNA]</scope>
    <source>
        <strain evidence="1 2">AlHP1</strain>
    </source>
</reference>
<dbReference type="PANTHER" id="PTHR28037">
    <property type="entry name" value="ALCOHOL O-ACETYLTRANSFERASE 1-RELATED"/>
    <property type="match status" value="1"/>
</dbReference>
<dbReference type="InterPro" id="IPR052058">
    <property type="entry name" value="Alcohol_O-acetyltransferase"/>
</dbReference>
<dbReference type="InterPro" id="IPR023213">
    <property type="entry name" value="CAT-like_dom_sf"/>
</dbReference>